<name>Q64TT2_BACFR</name>
<sequence length="140" mass="15786">MKGGVYRMLTKYFTIKELSHSDTAVARGIDNTPTGEVVHNLTELVENVLDPLREKYGKPIRVSSGYRSAVLNRSVNGATSSQHLLGQAADITVGSKEGNRRLFEIIRKELPFDQLIDEKDFSWVHVSFRTGKNRKQVLKL</sequence>
<evidence type="ECO:0000313" key="3">
    <source>
        <dbReference type="Proteomes" id="UP000002197"/>
    </source>
</evidence>
<evidence type="ECO:0000259" key="1">
    <source>
        <dbReference type="Pfam" id="PF08291"/>
    </source>
</evidence>
<evidence type="ECO:0000313" key="2">
    <source>
        <dbReference type="EMBL" id="BAD49097.1"/>
    </source>
</evidence>
<dbReference type="AlphaFoldDB" id="Q64TT2"/>
<reference evidence="2 3" key="1">
    <citation type="journal article" date="2004" name="Proc. Natl. Acad. Sci. U.S.A.">
        <title>Genomic analysis of Bacteroides fragilis reveals extensive DNA inversions regulating cell surface adaptation.</title>
        <authorList>
            <person name="Kuwahara T."/>
            <person name="Yamashita A."/>
            <person name="Hirakawa H."/>
            <person name="Nakayama H."/>
            <person name="Toh H."/>
            <person name="Okada N."/>
            <person name="Kuhara S."/>
            <person name="Hattori M."/>
            <person name="Hayashi T."/>
            <person name="Ohnishi Y."/>
        </authorList>
    </citation>
    <scope>NUCLEOTIDE SEQUENCE [LARGE SCALE GENOMIC DNA]</scope>
    <source>
        <strain evidence="2 3">YCH46</strain>
    </source>
</reference>
<dbReference type="InterPro" id="IPR013230">
    <property type="entry name" value="Peptidase_M15A_C"/>
</dbReference>
<dbReference type="InterPro" id="IPR009045">
    <property type="entry name" value="Zn_M74/Hedgehog-like"/>
</dbReference>
<dbReference type="Pfam" id="PF08291">
    <property type="entry name" value="Peptidase_M15_3"/>
    <property type="match status" value="1"/>
</dbReference>
<dbReference type="HOGENOM" id="CLU_124897_0_0_10"/>
<dbReference type="Gene3D" id="3.30.1380.10">
    <property type="match status" value="1"/>
</dbReference>
<dbReference type="SUPFAM" id="SSF55166">
    <property type="entry name" value="Hedgehog/DD-peptidase"/>
    <property type="match status" value="1"/>
</dbReference>
<proteinExistence type="predicted"/>
<dbReference type="PATRIC" id="fig|295405.11.peg.2273"/>
<accession>Q64TT2</accession>
<dbReference type="RefSeq" id="WP_011202837.1">
    <property type="nucleotide sequence ID" value="NC_006347.1"/>
</dbReference>
<dbReference type="STRING" id="295405.BF2347"/>
<protein>
    <recommendedName>
        <fullName evidence="1">Peptidase M15A C-terminal domain-containing protein</fullName>
    </recommendedName>
</protein>
<feature type="domain" description="Peptidase M15A C-terminal" evidence="1">
    <location>
        <begin position="11"/>
        <end position="127"/>
    </location>
</feature>
<dbReference type="OrthoDB" id="5242612at2"/>
<gene>
    <name evidence="2" type="ordered locus">BF2347</name>
</gene>
<dbReference type="Proteomes" id="UP000002197">
    <property type="component" value="Chromosome"/>
</dbReference>
<dbReference type="KEGG" id="bfr:BF2347"/>
<organism evidence="2 3">
    <name type="scientific">Bacteroides fragilis (strain YCH46)</name>
    <dbReference type="NCBI Taxonomy" id="295405"/>
    <lineage>
        <taxon>Bacteria</taxon>
        <taxon>Pseudomonadati</taxon>
        <taxon>Bacteroidota</taxon>
        <taxon>Bacteroidia</taxon>
        <taxon>Bacteroidales</taxon>
        <taxon>Bacteroidaceae</taxon>
        <taxon>Bacteroides</taxon>
    </lineage>
</organism>
<dbReference type="EMBL" id="AP006841">
    <property type="protein sequence ID" value="BAD49097.1"/>
    <property type="molecule type" value="Genomic_DNA"/>
</dbReference>